<dbReference type="EMBL" id="AMGV01000002">
    <property type="protein sequence ID" value="KEF60839.1"/>
    <property type="molecule type" value="Genomic_DNA"/>
</dbReference>
<dbReference type="RefSeq" id="XP_013263429.1">
    <property type="nucleotide sequence ID" value="XM_013407975.1"/>
</dbReference>
<keyword evidence="3" id="KW-1185">Reference proteome</keyword>
<evidence type="ECO:0000256" key="1">
    <source>
        <dbReference type="SAM" id="MobiDB-lite"/>
    </source>
</evidence>
<name>A0A072PL90_9EURO</name>
<gene>
    <name evidence="2" type="ORF">A1O9_02401</name>
</gene>
<protein>
    <submittedName>
        <fullName evidence="2">Uncharacterized protein</fullName>
    </submittedName>
</protein>
<evidence type="ECO:0000313" key="2">
    <source>
        <dbReference type="EMBL" id="KEF60839.1"/>
    </source>
</evidence>
<reference evidence="2 3" key="1">
    <citation type="submission" date="2013-03" db="EMBL/GenBank/DDBJ databases">
        <title>The Genome Sequence of Exophiala aquamarina CBS 119918.</title>
        <authorList>
            <consortium name="The Broad Institute Genomics Platform"/>
            <person name="Cuomo C."/>
            <person name="de Hoog S."/>
            <person name="Gorbushina A."/>
            <person name="Walker B."/>
            <person name="Young S.K."/>
            <person name="Zeng Q."/>
            <person name="Gargeya S."/>
            <person name="Fitzgerald M."/>
            <person name="Haas B."/>
            <person name="Abouelleil A."/>
            <person name="Allen A.W."/>
            <person name="Alvarado L."/>
            <person name="Arachchi H.M."/>
            <person name="Berlin A.M."/>
            <person name="Chapman S.B."/>
            <person name="Gainer-Dewar J."/>
            <person name="Goldberg J."/>
            <person name="Griggs A."/>
            <person name="Gujja S."/>
            <person name="Hansen M."/>
            <person name="Howarth C."/>
            <person name="Imamovic A."/>
            <person name="Ireland A."/>
            <person name="Larimer J."/>
            <person name="McCowan C."/>
            <person name="Murphy C."/>
            <person name="Pearson M."/>
            <person name="Poon T.W."/>
            <person name="Priest M."/>
            <person name="Roberts A."/>
            <person name="Saif S."/>
            <person name="Shea T."/>
            <person name="Sisk P."/>
            <person name="Sykes S."/>
            <person name="Wortman J."/>
            <person name="Nusbaum C."/>
            <person name="Birren B."/>
        </authorList>
    </citation>
    <scope>NUCLEOTIDE SEQUENCE [LARGE SCALE GENOMIC DNA]</scope>
    <source>
        <strain evidence="2 3">CBS 119918</strain>
    </source>
</reference>
<dbReference type="Proteomes" id="UP000027920">
    <property type="component" value="Unassembled WGS sequence"/>
</dbReference>
<feature type="compositionally biased region" description="Low complexity" evidence="1">
    <location>
        <begin position="1"/>
        <end position="18"/>
    </location>
</feature>
<dbReference type="AlphaFoldDB" id="A0A072PL90"/>
<accession>A0A072PL90</accession>
<feature type="region of interest" description="Disordered" evidence="1">
    <location>
        <begin position="1"/>
        <end position="93"/>
    </location>
</feature>
<organism evidence="2 3">
    <name type="scientific">Exophiala aquamarina CBS 119918</name>
    <dbReference type="NCBI Taxonomy" id="1182545"/>
    <lineage>
        <taxon>Eukaryota</taxon>
        <taxon>Fungi</taxon>
        <taxon>Dikarya</taxon>
        <taxon>Ascomycota</taxon>
        <taxon>Pezizomycotina</taxon>
        <taxon>Eurotiomycetes</taxon>
        <taxon>Chaetothyriomycetidae</taxon>
        <taxon>Chaetothyriales</taxon>
        <taxon>Herpotrichiellaceae</taxon>
        <taxon>Exophiala</taxon>
    </lineage>
</organism>
<dbReference type="OrthoDB" id="4161687at2759"/>
<feature type="compositionally biased region" description="Polar residues" evidence="1">
    <location>
        <begin position="54"/>
        <end position="64"/>
    </location>
</feature>
<dbReference type="GeneID" id="25277345"/>
<comment type="caution">
    <text evidence="2">The sequence shown here is derived from an EMBL/GenBank/DDBJ whole genome shotgun (WGS) entry which is preliminary data.</text>
</comment>
<proteinExistence type="predicted"/>
<evidence type="ECO:0000313" key="3">
    <source>
        <dbReference type="Proteomes" id="UP000027920"/>
    </source>
</evidence>
<sequence>MGKLTSPRSPPTSARAPTFPRMDPPPPYEAGSSPSSSAHSNDRLQGGLGESSRDQASQQDNAQPEQRGPQPEQHSESQSDTAKARPYKTEEGCCTFGDGAQGCMVYGNRAEGMIAREPSMFESQHPNDYPKDFVLTSAHFQVV</sequence>
<dbReference type="VEuPathDB" id="FungiDB:A1O9_02401"/>
<dbReference type="HOGENOM" id="CLU_133370_0_0_1"/>